<accession>A0ABP2XXT1</accession>
<dbReference type="EMBL" id="AHCF02000017">
    <property type="protein sequence ID" value="ERG60921.1"/>
    <property type="molecule type" value="Genomic_DNA"/>
</dbReference>
<dbReference type="InterPro" id="IPR050493">
    <property type="entry name" value="FAD-dep_Monooxygenase_BioMet"/>
</dbReference>
<gene>
    <name evidence="4" type="ORF">PUND_07414</name>
</gene>
<dbReference type="PANTHER" id="PTHR13789:SF309">
    <property type="entry name" value="PUTATIVE (AFU_ORTHOLOGUE AFUA_6G14510)-RELATED"/>
    <property type="match status" value="1"/>
</dbReference>
<dbReference type="InterPro" id="IPR002938">
    <property type="entry name" value="FAD-bd"/>
</dbReference>
<dbReference type="Gene3D" id="3.50.50.60">
    <property type="entry name" value="FAD/NAD(P)-binding domain"/>
    <property type="match status" value="1"/>
</dbReference>
<keyword evidence="1" id="KW-0560">Oxidoreductase</keyword>
<keyword evidence="2" id="KW-0503">Monooxygenase</keyword>
<keyword evidence="5" id="KW-1185">Reference proteome</keyword>
<dbReference type="PANTHER" id="PTHR13789">
    <property type="entry name" value="MONOOXYGENASE"/>
    <property type="match status" value="1"/>
</dbReference>
<dbReference type="PRINTS" id="PR00420">
    <property type="entry name" value="RNGMNOXGNASE"/>
</dbReference>
<reference evidence="4" key="2">
    <citation type="submission" date="2013-04" db="EMBL/GenBank/DDBJ databases">
        <title>Genome sequence of Pseudoalteromonas undina.</title>
        <authorList>
            <person name="Xie B.-B."/>
            <person name="Rong J.-C."/>
            <person name="Qin Q.-L."/>
            <person name="Shu Y.-L."/>
            <person name="Zhang Y.-Z."/>
        </authorList>
    </citation>
    <scope>NUCLEOTIDE SEQUENCE</scope>
    <source>
        <strain evidence="4">NCIMB 2128</strain>
    </source>
</reference>
<dbReference type="InterPro" id="IPR036188">
    <property type="entry name" value="FAD/NAD-bd_sf"/>
</dbReference>
<evidence type="ECO:0000313" key="5">
    <source>
        <dbReference type="Proteomes" id="UP000016534"/>
    </source>
</evidence>
<feature type="domain" description="FAD-binding" evidence="3">
    <location>
        <begin position="7"/>
        <end position="308"/>
    </location>
</feature>
<dbReference type="SUPFAM" id="SSF51905">
    <property type="entry name" value="FAD/NAD(P)-binding domain"/>
    <property type="match status" value="1"/>
</dbReference>
<sequence>MSKVNHIAIIGAGVAGLAFAIFARKQGIKVTIYERNSHFSSIGAGVTLWPNAMFVIKQMGLINKFSQLGGQPSFMRQFSRADTQHAEFDIKALNSTSGFPTITILRRDLISILARELKSLSATIHFNRSINTEDIHQLKKQFDLVIGCDGRMHSAARELLYPNTVLPKYQGFINIIGISKMDLAAFNQSIHDYRNKTERFGIVPVANNLCYWAAAWPSKIDKTKQIDDWYNEMRLRFKNWPEKIQTVFNYSEQNSIKQLFVHDLDPLPYWHNENLLIIGDAAHAPLPTSGQGASQALEDVWHLSQILNKGEQLETVLKRFYETRINKTTTAQQIGRQVAKQIFTQQPSQDSATPEVSVTQLSQLYMQGLNEV</sequence>
<name>A0ABP2XXT1_9GAMM</name>
<evidence type="ECO:0000313" key="4">
    <source>
        <dbReference type="EMBL" id="ERG60921.1"/>
    </source>
</evidence>
<reference evidence="4" key="1">
    <citation type="journal article" date="2012" name="J. Bacteriol.">
        <title>Genome sequences of type strains of seven species of the marine bacterium Pseudoalteromonas.</title>
        <authorList>
            <person name="Xie B.B."/>
            <person name="Shu Y.L."/>
            <person name="Qin Q.L."/>
            <person name="Rong J.C."/>
            <person name="Zhang X.Y."/>
            <person name="Chen X.L."/>
            <person name="Shi M."/>
            <person name="He H.L."/>
            <person name="Zhou B.C."/>
            <person name="Zhang Y.Z."/>
        </authorList>
    </citation>
    <scope>NUCLEOTIDE SEQUENCE [LARGE SCALE GENOMIC DNA]</scope>
    <source>
        <strain evidence="4">NCIMB 2128</strain>
    </source>
</reference>
<organism evidence="4 5">
    <name type="scientific">Pseudoalteromonas undina</name>
    <dbReference type="NCBI Taxonomy" id="43660"/>
    <lineage>
        <taxon>Bacteria</taxon>
        <taxon>Pseudomonadati</taxon>
        <taxon>Pseudomonadota</taxon>
        <taxon>Gammaproteobacteria</taxon>
        <taxon>Alteromonadales</taxon>
        <taxon>Pseudoalteromonadaceae</taxon>
        <taxon>Pseudoalteromonas</taxon>
    </lineage>
</organism>
<dbReference type="Proteomes" id="UP000016534">
    <property type="component" value="Unassembled WGS sequence"/>
</dbReference>
<evidence type="ECO:0000256" key="1">
    <source>
        <dbReference type="ARBA" id="ARBA00023002"/>
    </source>
</evidence>
<dbReference type="Pfam" id="PF01494">
    <property type="entry name" value="FAD_binding_3"/>
    <property type="match status" value="1"/>
</dbReference>
<comment type="caution">
    <text evidence="4">The sequence shown here is derived from an EMBL/GenBank/DDBJ whole genome shotgun (WGS) entry which is preliminary data.</text>
</comment>
<evidence type="ECO:0000259" key="3">
    <source>
        <dbReference type="Pfam" id="PF01494"/>
    </source>
</evidence>
<evidence type="ECO:0000256" key="2">
    <source>
        <dbReference type="ARBA" id="ARBA00023033"/>
    </source>
</evidence>
<protein>
    <submittedName>
        <fullName evidence="4">FAD dependent oxidoreductase</fullName>
    </submittedName>
</protein>
<proteinExistence type="predicted"/>